<name>A0A397T6C4_9GLOM</name>
<reference evidence="1 2" key="1">
    <citation type="submission" date="2018-06" db="EMBL/GenBank/DDBJ databases">
        <title>Comparative genomics reveals the genomic features of Rhizophagus irregularis, R. cerebriforme, R. diaphanum and Gigaspora rosea, and their symbiotic lifestyle signature.</title>
        <authorList>
            <person name="Morin E."/>
            <person name="San Clemente H."/>
            <person name="Chen E.C.H."/>
            <person name="De La Providencia I."/>
            <person name="Hainaut M."/>
            <person name="Kuo A."/>
            <person name="Kohler A."/>
            <person name="Murat C."/>
            <person name="Tang N."/>
            <person name="Roy S."/>
            <person name="Loubradou J."/>
            <person name="Henrissat B."/>
            <person name="Grigoriev I.V."/>
            <person name="Corradi N."/>
            <person name="Roux C."/>
            <person name="Martin F.M."/>
        </authorList>
    </citation>
    <scope>NUCLEOTIDE SEQUENCE [LARGE SCALE GENOMIC DNA]</scope>
    <source>
        <strain evidence="1 2">DAOM 227022</strain>
    </source>
</reference>
<sequence length="511" mass="60271">MTLPRLPNDCIYDILKYLKNDRSTLFNCLFVNRFWCKETVPLLYANPFDNQGKNDHLIISTLILCFDETEISQLKSYLCVEPYNVNDNDITPKHNPLFEYIKYIEIVESRVFMKTTVNWVKDIAKEFHFKNLNGIITIFHHSIIRQCLNIKYLNIQPSYLISNSKENINIFTSNLSKLKLLKLSFYEDLKYVDDYIEFLQGISKNCLSILRLEISICTSPLLSEYFCLIIQNQNNLEAFKILKYNYLLNDVFLSLESQKGSLNFMEFEDISFSNVSFENFKNLYNLKYLDFHNCSGKSLEQFKILKFASFKLNELRLVHNTWDGEITLLIIKYLGSSLQKLLLSDKLTIPLIENIFIYCLNLVTLEITIDQDIDLLVFHYFQNLKIRILNLNFAKELSNTEVIINLAKNIPLCIKKLSIHFGLCFNNILHFEKFLENCHSDLEIINSDYYANLEYLKMILNYMKRNNNSLISLGFIKKKWNDDEINLLNKIKSKGVNIVEFYEKIDYNFIA</sequence>
<evidence type="ECO:0000313" key="2">
    <source>
        <dbReference type="Proteomes" id="UP000265703"/>
    </source>
</evidence>
<dbReference type="EMBL" id="QKYT01000104">
    <property type="protein sequence ID" value="RIA93402.1"/>
    <property type="molecule type" value="Genomic_DNA"/>
</dbReference>
<dbReference type="SUPFAM" id="SSF52047">
    <property type="entry name" value="RNI-like"/>
    <property type="match status" value="1"/>
</dbReference>
<dbReference type="STRING" id="658196.A0A397T6C4"/>
<accession>A0A397T6C4</accession>
<evidence type="ECO:0000313" key="1">
    <source>
        <dbReference type="EMBL" id="RIA93402.1"/>
    </source>
</evidence>
<keyword evidence="2" id="KW-1185">Reference proteome</keyword>
<dbReference type="AlphaFoldDB" id="A0A397T6C4"/>
<dbReference type="Gene3D" id="3.80.10.10">
    <property type="entry name" value="Ribonuclease Inhibitor"/>
    <property type="match status" value="1"/>
</dbReference>
<dbReference type="InterPro" id="IPR032675">
    <property type="entry name" value="LRR_dom_sf"/>
</dbReference>
<proteinExistence type="predicted"/>
<organism evidence="1 2">
    <name type="scientific">Glomus cerebriforme</name>
    <dbReference type="NCBI Taxonomy" id="658196"/>
    <lineage>
        <taxon>Eukaryota</taxon>
        <taxon>Fungi</taxon>
        <taxon>Fungi incertae sedis</taxon>
        <taxon>Mucoromycota</taxon>
        <taxon>Glomeromycotina</taxon>
        <taxon>Glomeromycetes</taxon>
        <taxon>Glomerales</taxon>
        <taxon>Glomeraceae</taxon>
        <taxon>Glomus</taxon>
    </lineage>
</organism>
<comment type="caution">
    <text evidence="1">The sequence shown here is derived from an EMBL/GenBank/DDBJ whole genome shotgun (WGS) entry which is preliminary data.</text>
</comment>
<dbReference type="Proteomes" id="UP000265703">
    <property type="component" value="Unassembled WGS sequence"/>
</dbReference>
<evidence type="ECO:0008006" key="3">
    <source>
        <dbReference type="Google" id="ProtNLM"/>
    </source>
</evidence>
<protein>
    <recommendedName>
        <fullName evidence="3">F-box domain-containing protein</fullName>
    </recommendedName>
</protein>
<dbReference type="OrthoDB" id="2350806at2759"/>
<gene>
    <name evidence="1" type="ORF">C1645_819374</name>
</gene>